<evidence type="ECO:0000313" key="10">
    <source>
        <dbReference type="Proteomes" id="UP000713964"/>
    </source>
</evidence>
<sequence>MGIAIGIDLGTTNSAVSVVRPTGVPEVLRNKEGDTVTPSVVLFQSFGGADEPLVGEQAKRQAAAFPEDIVQYVKRFIGDPTWRFDASSGTQYSAEEVSAIILKRLKEDAELALGEEVTDAVITVPAYFDDARRTATAHAGQIAGLNVLRVLNEPTAAALSYGVEADANGTVLVYDLGGGTFDVTILKISGTEFEVLATDGDRNLGGFDFDNALMEYLNKRLMEQGAPDALEDPSLTAALREKAEFAKKALSTVPKTNVQFSAEGQHYRVPLTREEFEECTVSLLNRTQEVLEDVLSAAKLTWADIDKVLLVGGSTRMPAVRTLVERISGKTPELDINPDEAVALGAAVQATLAGDVEVSTEQVGSKATVEGFLGGSVKISDVTSQALGIILYNADGSTFNHVVIPRNTKVPCTHEQNTRTLLDGQNALDIKVTQGEERDPELVTVVGTGELSLPAYPKGAPLKVIYAYDVDQTVRVEVIDLTANASLGSFNIERVANLRPEEVQEAQRKIGGMEVN</sequence>
<keyword evidence="6" id="KW-0143">Chaperone</keyword>
<accession>A0A930PLN8</accession>
<dbReference type="RefSeq" id="WP_303938927.1">
    <property type="nucleotide sequence ID" value="NZ_JABZXR010000001.1"/>
</dbReference>
<evidence type="ECO:0000313" key="8">
    <source>
        <dbReference type="EMBL" id="MBF1658247.1"/>
    </source>
</evidence>
<dbReference type="SUPFAM" id="SSF100920">
    <property type="entry name" value="Heat shock protein 70kD (HSP70), peptide-binding domain"/>
    <property type="match status" value="1"/>
</dbReference>
<keyword evidence="4 7" id="KW-0067">ATP-binding</keyword>
<comment type="similarity">
    <text evidence="1 7">Belongs to the heat shock protein 70 family.</text>
</comment>
<dbReference type="Gene3D" id="2.60.34.10">
    <property type="entry name" value="Substrate Binding Domain Of DNAk, Chain A, domain 1"/>
    <property type="match status" value="1"/>
</dbReference>
<dbReference type="Gene3D" id="3.90.640.10">
    <property type="entry name" value="Actin, Chain A, domain 4"/>
    <property type="match status" value="1"/>
</dbReference>
<dbReference type="EMBL" id="JABZXL010000001">
    <property type="protein sequence ID" value="MBF1658247.1"/>
    <property type="molecule type" value="Genomic_DNA"/>
</dbReference>
<dbReference type="Pfam" id="PF00012">
    <property type="entry name" value="HSP70"/>
    <property type="match status" value="2"/>
</dbReference>
<dbReference type="FunFam" id="3.90.640.10:FF:000003">
    <property type="entry name" value="Molecular chaperone DnaK"/>
    <property type="match status" value="1"/>
</dbReference>
<evidence type="ECO:0000256" key="4">
    <source>
        <dbReference type="ARBA" id="ARBA00022840"/>
    </source>
</evidence>
<name>A0A930PLN8_9MICC</name>
<proteinExistence type="inferred from homology"/>
<reference evidence="8" key="1">
    <citation type="submission" date="2020-04" db="EMBL/GenBank/DDBJ databases">
        <title>Deep metagenomics examines the oral microbiome during advanced dental caries in children, revealing novel taxa and co-occurrences with host molecules.</title>
        <authorList>
            <person name="Baker J.L."/>
            <person name="Morton J.T."/>
            <person name="Dinis M."/>
            <person name="Alvarez R."/>
            <person name="Tran N.C."/>
            <person name="Knight R."/>
            <person name="Edlund A."/>
        </authorList>
    </citation>
    <scope>NUCLEOTIDE SEQUENCE</scope>
    <source>
        <strain evidence="8">JCVI_29_bin.11</strain>
        <strain evidence="9">JCVI_44_bin.2</strain>
    </source>
</reference>
<dbReference type="InterPro" id="IPR029047">
    <property type="entry name" value="HSP70_peptide-bd_sf"/>
</dbReference>
<dbReference type="PANTHER" id="PTHR19375">
    <property type="entry name" value="HEAT SHOCK PROTEIN 70KDA"/>
    <property type="match status" value="1"/>
</dbReference>
<evidence type="ECO:0000256" key="2">
    <source>
        <dbReference type="ARBA" id="ARBA00022553"/>
    </source>
</evidence>
<evidence type="ECO:0000256" key="6">
    <source>
        <dbReference type="ARBA" id="ARBA00023186"/>
    </source>
</evidence>
<evidence type="ECO:0000313" key="9">
    <source>
        <dbReference type="EMBL" id="MBF1663047.1"/>
    </source>
</evidence>
<organism evidence="8 10">
    <name type="scientific">Rothia mucilaginosa</name>
    <dbReference type="NCBI Taxonomy" id="43675"/>
    <lineage>
        <taxon>Bacteria</taxon>
        <taxon>Bacillati</taxon>
        <taxon>Actinomycetota</taxon>
        <taxon>Actinomycetes</taxon>
        <taxon>Micrococcales</taxon>
        <taxon>Micrococcaceae</taxon>
        <taxon>Rothia</taxon>
    </lineage>
</organism>
<dbReference type="GO" id="GO:0005524">
    <property type="term" value="F:ATP binding"/>
    <property type="evidence" value="ECO:0007669"/>
    <property type="project" value="UniProtKB-KW"/>
</dbReference>
<keyword evidence="5" id="KW-0346">Stress response</keyword>
<keyword evidence="2" id="KW-0597">Phosphoprotein</keyword>
<dbReference type="SUPFAM" id="SSF53067">
    <property type="entry name" value="Actin-like ATPase domain"/>
    <property type="match status" value="2"/>
</dbReference>
<dbReference type="PROSITE" id="PS00329">
    <property type="entry name" value="HSP70_2"/>
    <property type="match status" value="1"/>
</dbReference>
<dbReference type="PROSITE" id="PS01036">
    <property type="entry name" value="HSP70_3"/>
    <property type="match status" value="1"/>
</dbReference>
<keyword evidence="3 7" id="KW-0547">Nucleotide-binding</keyword>
<dbReference type="PRINTS" id="PR00301">
    <property type="entry name" value="HEATSHOCK70"/>
</dbReference>
<dbReference type="InterPro" id="IPR043129">
    <property type="entry name" value="ATPase_NBD"/>
</dbReference>
<dbReference type="Proteomes" id="UP000756427">
    <property type="component" value="Unassembled WGS sequence"/>
</dbReference>
<evidence type="ECO:0000256" key="1">
    <source>
        <dbReference type="ARBA" id="ARBA00007381"/>
    </source>
</evidence>
<dbReference type="FunFam" id="3.30.420.40:FF:000071">
    <property type="entry name" value="Molecular chaperone DnaK"/>
    <property type="match status" value="1"/>
</dbReference>
<dbReference type="Proteomes" id="UP000713964">
    <property type="component" value="Unassembled WGS sequence"/>
</dbReference>
<gene>
    <name evidence="8" type="ORF">HXO58_00220</name>
    <name evidence="9" type="ORF">HXO64_00625</name>
</gene>
<dbReference type="GO" id="GO:0140662">
    <property type="term" value="F:ATP-dependent protein folding chaperone"/>
    <property type="evidence" value="ECO:0007669"/>
    <property type="project" value="InterPro"/>
</dbReference>
<dbReference type="InterPro" id="IPR018181">
    <property type="entry name" value="Heat_shock_70_CS"/>
</dbReference>
<evidence type="ECO:0000256" key="7">
    <source>
        <dbReference type="RuleBase" id="RU003322"/>
    </source>
</evidence>
<protein>
    <submittedName>
        <fullName evidence="8">Hsp70 family protein</fullName>
    </submittedName>
</protein>
<comment type="caution">
    <text evidence="8">The sequence shown here is derived from an EMBL/GenBank/DDBJ whole genome shotgun (WGS) entry which is preliminary data.</text>
</comment>
<dbReference type="InterPro" id="IPR013126">
    <property type="entry name" value="Hsp_70_fam"/>
</dbReference>
<dbReference type="EMBL" id="JABZXR010000001">
    <property type="protein sequence ID" value="MBF1663047.1"/>
    <property type="molecule type" value="Genomic_DNA"/>
</dbReference>
<dbReference type="AlphaFoldDB" id="A0A930PLN8"/>
<dbReference type="PROSITE" id="PS00297">
    <property type="entry name" value="HSP70_1"/>
    <property type="match status" value="1"/>
</dbReference>
<evidence type="ECO:0000256" key="5">
    <source>
        <dbReference type="ARBA" id="ARBA00023016"/>
    </source>
</evidence>
<evidence type="ECO:0000256" key="3">
    <source>
        <dbReference type="ARBA" id="ARBA00022741"/>
    </source>
</evidence>
<dbReference type="Gene3D" id="3.30.420.40">
    <property type="match status" value="2"/>
</dbReference>